<accession>A0A3T0HU23</accession>
<dbReference type="Gene3D" id="3.20.20.140">
    <property type="entry name" value="Metal-dependent hydrolases"/>
    <property type="match status" value="1"/>
</dbReference>
<protein>
    <submittedName>
        <fullName evidence="3">Amidohydrolase</fullName>
    </submittedName>
</protein>
<feature type="chain" id="PRO_5019487039" evidence="1">
    <location>
        <begin position="24"/>
        <end position="566"/>
    </location>
</feature>
<feature type="signal peptide" evidence="1">
    <location>
        <begin position="1"/>
        <end position="23"/>
    </location>
</feature>
<dbReference type="CDD" id="cd01300">
    <property type="entry name" value="YtcJ_like"/>
    <property type="match status" value="1"/>
</dbReference>
<feature type="domain" description="Amidohydrolase 3" evidence="2">
    <location>
        <begin position="80"/>
        <end position="564"/>
    </location>
</feature>
<dbReference type="Gene3D" id="2.30.40.10">
    <property type="entry name" value="Urease, subunit C, domain 1"/>
    <property type="match status" value="1"/>
</dbReference>
<dbReference type="PANTHER" id="PTHR22642:SF2">
    <property type="entry name" value="PROTEIN LONG AFTER FAR-RED 3"/>
    <property type="match status" value="1"/>
</dbReference>
<dbReference type="PANTHER" id="PTHR22642">
    <property type="entry name" value="IMIDAZOLONEPROPIONASE"/>
    <property type="match status" value="1"/>
</dbReference>
<dbReference type="RefSeq" id="WP_127485193.1">
    <property type="nucleotide sequence ID" value="NZ_CP022572.1"/>
</dbReference>
<evidence type="ECO:0000313" key="4">
    <source>
        <dbReference type="Proteomes" id="UP000282892"/>
    </source>
</evidence>
<dbReference type="SUPFAM" id="SSF51338">
    <property type="entry name" value="Composite domain of metallo-dependent hydrolases"/>
    <property type="match status" value="1"/>
</dbReference>
<keyword evidence="4" id="KW-1185">Reference proteome</keyword>
<dbReference type="OrthoDB" id="9767366at2"/>
<dbReference type="InterPro" id="IPR033932">
    <property type="entry name" value="YtcJ-like"/>
</dbReference>
<evidence type="ECO:0000313" key="3">
    <source>
        <dbReference type="EMBL" id="AZU60537.1"/>
    </source>
</evidence>
<name>A0A3T0HU23_9BACI</name>
<dbReference type="InterPro" id="IPR013108">
    <property type="entry name" value="Amidohydro_3"/>
</dbReference>
<dbReference type="InterPro" id="IPR032466">
    <property type="entry name" value="Metal_Hydrolase"/>
</dbReference>
<dbReference type="Pfam" id="PF07969">
    <property type="entry name" value="Amidohydro_3"/>
    <property type="match status" value="1"/>
</dbReference>
<reference evidence="3 4" key="1">
    <citation type="submission" date="2017-07" db="EMBL/GenBank/DDBJ databases">
        <title>The complete genome sequence of Bacillus mesonae strain H20-5, an efficient strain improving plant abiotic stress resistance.</title>
        <authorList>
            <person name="Kim S.Y."/>
            <person name="Song H."/>
            <person name="Sang M.K."/>
            <person name="Weon H.-Y."/>
            <person name="Song J."/>
        </authorList>
    </citation>
    <scope>NUCLEOTIDE SEQUENCE [LARGE SCALE GENOMIC DNA]</scope>
    <source>
        <strain evidence="3 4">H20-5</strain>
    </source>
</reference>
<dbReference type="InterPro" id="IPR011059">
    <property type="entry name" value="Metal-dep_hydrolase_composite"/>
</dbReference>
<organism evidence="3 4">
    <name type="scientific">Neobacillus mesonae</name>
    <dbReference type="NCBI Taxonomy" id="1193713"/>
    <lineage>
        <taxon>Bacteria</taxon>
        <taxon>Bacillati</taxon>
        <taxon>Bacillota</taxon>
        <taxon>Bacilli</taxon>
        <taxon>Bacillales</taxon>
        <taxon>Bacillaceae</taxon>
        <taxon>Neobacillus</taxon>
    </lineage>
</organism>
<dbReference type="AlphaFoldDB" id="A0A3T0HU23"/>
<dbReference type="SUPFAM" id="SSF51556">
    <property type="entry name" value="Metallo-dependent hydrolases"/>
    <property type="match status" value="1"/>
</dbReference>
<proteinExistence type="predicted"/>
<keyword evidence="3" id="KW-0378">Hydrolase</keyword>
<dbReference type="GO" id="GO:0016810">
    <property type="term" value="F:hydrolase activity, acting on carbon-nitrogen (but not peptide) bonds"/>
    <property type="evidence" value="ECO:0007669"/>
    <property type="project" value="InterPro"/>
</dbReference>
<gene>
    <name evidence="3" type="ORF">CHR53_04240</name>
</gene>
<dbReference type="Gene3D" id="3.10.310.70">
    <property type="match status" value="1"/>
</dbReference>
<evidence type="ECO:0000259" key="2">
    <source>
        <dbReference type="Pfam" id="PF07969"/>
    </source>
</evidence>
<dbReference type="KEGG" id="nmk:CHR53_04240"/>
<evidence type="ECO:0000256" key="1">
    <source>
        <dbReference type="SAM" id="SignalP"/>
    </source>
</evidence>
<sequence>MKKLSIIFTLILLLSMLSGTTFASNSKEKVERADTVYINGNIYTVDKKFSKAKAMAIKGQKLVYVGNKGQAKQYIGPTTKVIDLKGKTVMPGLNDGHLHFPGIGMNLIQIDGFNKPKEEILNLVKEEANRLKPGEWVLGRGWNHELWPDRKFPTKEELDAVAPNNPVMLKRVDGHSIWVNSKALEIGGITKETPDPQGGEIIRDTNGEPTGVLIDTAGTPVTSKIPPYSTERIEEGLIKAQEELFKNGITSATDAGTHLSYINDMKNLYKQGDLKVRLNVMVANGEGGATGESLEHYYKHGPEIGLFGDRLTVRSLKLVGDGSLGSRSAALLEDYSDRPGHKGNYRFTDEELYRLVKEARKYGWQVATHAIGDGAIEQVLKTYERVLKEEPLKDHRWRIEHFQVANASEIQRIAALGAIPSMQPVHATSDKNMAEDRVGPERIKYSYAWRKVIDAGSHIIGGSDAPVELVNPFHGLYAAVTRMDREGNPVGGWYPEESMTREEALKAFTSWAAEGSFEEKIKGSLEAGKLADFIVVDRDLMRCPEEELKDIQVLSTVLGGEVVYQK</sequence>
<dbReference type="EMBL" id="CP022572">
    <property type="protein sequence ID" value="AZU60537.1"/>
    <property type="molecule type" value="Genomic_DNA"/>
</dbReference>
<dbReference type="Proteomes" id="UP000282892">
    <property type="component" value="Chromosome"/>
</dbReference>
<keyword evidence="1" id="KW-0732">Signal</keyword>